<dbReference type="HOGENOM" id="CLU_2586587_0_0_7"/>
<dbReference type="STRING" id="338963.Pcar_1815"/>
<feature type="region of interest" description="Disordered" evidence="1">
    <location>
        <begin position="1"/>
        <end position="23"/>
    </location>
</feature>
<name>Q3A3K1_SYNC1</name>
<dbReference type="AlphaFoldDB" id="Q3A3K1"/>
<gene>
    <name evidence="2" type="ordered locus">Pcar_1815</name>
</gene>
<reference evidence="2 3" key="2">
    <citation type="journal article" date="2012" name="BMC Genomics">
        <title>The genome of Pelobacter carbinolicus reveals surprising metabolic capabilities and physiological features.</title>
        <authorList>
            <person name="Aklujkar M."/>
            <person name="Haveman S.A."/>
            <person name="Didonato R.Jr."/>
            <person name="Chertkov O."/>
            <person name="Han C.S."/>
            <person name="Land M.L."/>
            <person name="Brown P."/>
            <person name="Lovley D.R."/>
        </authorList>
    </citation>
    <scope>NUCLEOTIDE SEQUENCE [LARGE SCALE GENOMIC DNA]</scope>
    <source>
        <strain evidence="3">DSM 2380 / NBRC 103641 / GraBd1</strain>
    </source>
</reference>
<accession>Q3A3K1</accession>
<dbReference type="EMBL" id="CP000142">
    <property type="protein sequence ID" value="ABA89056.1"/>
    <property type="molecule type" value="Genomic_DNA"/>
</dbReference>
<dbReference type="Proteomes" id="UP000002534">
    <property type="component" value="Chromosome"/>
</dbReference>
<reference evidence="3" key="1">
    <citation type="submission" date="2005-10" db="EMBL/GenBank/DDBJ databases">
        <title>Complete sequence of Pelobacter carbinolicus DSM 2380.</title>
        <authorList>
            <person name="Copeland A."/>
            <person name="Lucas S."/>
            <person name="Lapidus A."/>
            <person name="Barry K."/>
            <person name="Detter J.C."/>
            <person name="Glavina T."/>
            <person name="Hammon N."/>
            <person name="Israni S."/>
            <person name="Pitluck S."/>
            <person name="Chertkov O."/>
            <person name="Schmutz J."/>
            <person name="Larimer F."/>
            <person name="Land M."/>
            <person name="Kyrpides N."/>
            <person name="Ivanova N."/>
            <person name="Richardson P."/>
        </authorList>
    </citation>
    <scope>NUCLEOTIDE SEQUENCE [LARGE SCALE GENOMIC DNA]</scope>
    <source>
        <strain evidence="3">DSM 2380 / NBRC 103641 / GraBd1</strain>
    </source>
</reference>
<keyword evidence="3" id="KW-1185">Reference proteome</keyword>
<sequence length="80" mass="9088">MLQSQQKPHPEEIPMARKRKHDTAAECVAEHRKRKSDTHRRVEISLPIDAAEKLKRLATSEATTPSIIIERILADIPDPS</sequence>
<evidence type="ECO:0000313" key="3">
    <source>
        <dbReference type="Proteomes" id="UP000002534"/>
    </source>
</evidence>
<proteinExistence type="predicted"/>
<organism evidence="2 3">
    <name type="scientific">Syntrophotalea carbinolica (strain DSM 2380 / NBRC 103641 / GraBd1)</name>
    <name type="common">Pelobacter carbinolicus</name>
    <dbReference type="NCBI Taxonomy" id="338963"/>
    <lineage>
        <taxon>Bacteria</taxon>
        <taxon>Pseudomonadati</taxon>
        <taxon>Thermodesulfobacteriota</taxon>
        <taxon>Desulfuromonadia</taxon>
        <taxon>Desulfuromonadales</taxon>
        <taxon>Syntrophotaleaceae</taxon>
        <taxon>Syntrophotalea</taxon>
    </lineage>
</organism>
<protein>
    <submittedName>
        <fullName evidence="2">Uncharacterized protein</fullName>
    </submittedName>
</protein>
<evidence type="ECO:0000313" key="2">
    <source>
        <dbReference type="EMBL" id="ABA89056.1"/>
    </source>
</evidence>
<dbReference type="KEGG" id="pca:Pcar_1815"/>
<evidence type="ECO:0000256" key="1">
    <source>
        <dbReference type="SAM" id="MobiDB-lite"/>
    </source>
</evidence>